<dbReference type="EMBL" id="MRBO01000442">
    <property type="protein sequence ID" value="KAB2584371.1"/>
    <property type="molecule type" value="Genomic_DNA"/>
</dbReference>
<sequence>MAISFKLTRKFSLAGIADEWDEQCFIRYNTITVAERRELAQEKIVDDSKATQRIVDVVTSHIVGGQVYSQADAGGLALVKFTSEDAVTVLDLLPMGIIERIYDAMNSSEYSDPKAS</sequence>
<dbReference type="Proteomes" id="UP000325576">
    <property type="component" value="Unassembled WGS sequence"/>
</dbReference>
<organism evidence="1 2">
    <name type="scientific">Rhodococcus erythropolis</name>
    <name type="common">Arthrobacter picolinophilus</name>
    <dbReference type="NCBI Taxonomy" id="1833"/>
    <lineage>
        <taxon>Bacteria</taxon>
        <taxon>Bacillati</taxon>
        <taxon>Actinomycetota</taxon>
        <taxon>Actinomycetes</taxon>
        <taxon>Mycobacteriales</taxon>
        <taxon>Nocardiaceae</taxon>
        <taxon>Rhodococcus</taxon>
        <taxon>Rhodococcus erythropolis group</taxon>
    </lineage>
</organism>
<comment type="caution">
    <text evidence="1">The sequence shown here is derived from an EMBL/GenBank/DDBJ whole genome shotgun (WGS) entry which is preliminary data.</text>
</comment>
<protein>
    <submittedName>
        <fullName evidence="1">Uncharacterized protein</fullName>
    </submittedName>
</protein>
<dbReference type="RefSeq" id="WP_042951587.1">
    <property type="nucleotide sequence ID" value="NZ_CP044284.1"/>
</dbReference>
<dbReference type="AlphaFoldDB" id="A0A0C2ZVD8"/>
<name>A0A0C2ZVD8_RHOER</name>
<reference evidence="1 2" key="1">
    <citation type="journal article" date="2017" name="Poromechanics V (2013)">
        <title>Genomic Characterization of the Arsenic-Tolerant Actinobacterium, &lt;i&gt;Rhodococcus erythropolis&lt;/i&gt; S43.</title>
        <authorList>
            <person name="Retamal-Morales G."/>
            <person name="Mehnert M."/>
            <person name="Schwabe R."/>
            <person name="Tischler D."/>
            <person name="Schloemann M."/>
            <person name="Levican G.J."/>
        </authorList>
    </citation>
    <scope>NUCLEOTIDE SEQUENCE [LARGE SCALE GENOMIC DNA]</scope>
    <source>
        <strain evidence="1 2">S43</strain>
    </source>
</reference>
<gene>
    <name evidence="1" type="ORF">BS297_15640</name>
</gene>
<evidence type="ECO:0000313" key="1">
    <source>
        <dbReference type="EMBL" id="KAB2584371.1"/>
    </source>
</evidence>
<accession>A0A0C2ZVD8</accession>
<proteinExistence type="predicted"/>
<evidence type="ECO:0000313" key="2">
    <source>
        <dbReference type="Proteomes" id="UP000325576"/>
    </source>
</evidence>